<proteinExistence type="predicted"/>
<organism evidence="2 3">
    <name type="scientific">Colletotrichum salicis</name>
    <dbReference type="NCBI Taxonomy" id="1209931"/>
    <lineage>
        <taxon>Eukaryota</taxon>
        <taxon>Fungi</taxon>
        <taxon>Dikarya</taxon>
        <taxon>Ascomycota</taxon>
        <taxon>Pezizomycotina</taxon>
        <taxon>Sordariomycetes</taxon>
        <taxon>Hypocreomycetidae</taxon>
        <taxon>Glomerellales</taxon>
        <taxon>Glomerellaceae</taxon>
        <taxon>Colletotrichum</taxon>
        <taxon>Colletotrichum acutatum species complex</taxon>
    </lineage>
</organism>
<accession>A0A135UGS3</accession>
<dbReference type="EMBL" id="JFFI01001486">
    <property type="protein sequence ID" value="KXH59578.1"/>
    <property type="molecule type" value="Genomic_DNA"/>
</dbReference>
<feature type="region of interest" description="Disordered" evidence="1">
    <location>
        <begin position="146"/>
        <end position="266"/>
    </location>
</feature>
<feature type="compositionally biased region" description="Gly residues" evidence="1">
    <location>
        <begin position="179"/>
        <end position="191"/>
    </location>
</feature>
<dbReference type="Proteomes" id="UP000070121">
    <property type="component" value="Unassembled WGS sequence"/>
</dbReference>
<reference evidence="2 3" key="1">
    <citation type="submission" date="2014-02" db="EMBL/GenBank/DDBJ databases">
        <title>The genome sequence of Colletotrichum salicis CBS 607.94.</title>
        <authorList>
            <person name="Baroncelli R."/>
            <person name="Thon M.R."/>
        </authorList>
    </citation>
    <scope>NUCLEOTIDE SEQUENCE [LARGE SCALE GENOMIC DNA]</scope>
    <source>
        <strain evidence="2 3">CBS 607.94</strain>
    </source>
</reference>
<evidence type="ECO:0000313" key="3">
    <source>
        <dbReference type="Proteomes" id="UP000070121"/>
    </source>
</evidence>
<comment type="caution">
    <text evidence="2">The sequence shown here is derived from an EMBL/GenBank/DDBJ whole genome shotgun (WGS) entry which is preliminary data.</text>
</comment>
<evidence type="ECO:0000313" key="2">
    <source>
        <dbReference type="EMBL" id="KXH59578.1"/>
    </source>
</evidence>
<dbReference type="AlphaFoldDB" id="A0A135UGS3"/>
<gene>
    <name evidence="2" type="ORF">CSAL01_10291</name>
</gene>
<evidence type="ECO:0000256" key="1">
    <source>
        <dbReference type="SAM" id="MobiDB-lite"/>
    </source>
</evidence>
<sequence length="266" mass="27736">MSEIQKIAAGLSPDHDMVLITNDGLHIQNSIAKVLDVFLSQYKIQCPGNGNTRPLITCQKHVAATPMLVNPFSRLPKTAVPAVEKNVALAQEKPRSLEQSQTVTKPVIFVTVTPMEGGHKLVEGEIVSQGTAGKADTGGGHIVVANPSHANEQGRGSCVDSSQINKIHGDDNYTHGRGGRGGSPGNRGARGGLSREHGGRGGCGNSSPTTRSGLSPMTRGGLSQESHGTMRGRGGHGGSPPDRGGRGYSRRSSLRHDSGGDDGLNY</sequence>
<feature type="compositionally biased region" description="Polar residues" evidence="1">
    <location>
        <begin position="208"/>
        <end position="225"/>
    </location>
</feature>
<keyword evidence="3" id="KW-1185">Reference proteome</keyword>
<protein>
    <submittedName>
        <fullName evidence="2">Uncharacterized protein</fullName>
    </submittedName>
</protein>
<name>A0A135UGS3_9PEZI</name>